<protein>
    <submittedName>
        <fullName evidence="2">Uncharacterized protein</fullName>
    </submittedName>
</protein>
<dbReference type="Proteomes" id="UP001215280">
    <property type="component" value="Unassembled WGS sequence"/>
</dbReference>
<accession>A0AAD7NDI5</accession>
<organism evidence="2 3">
    <name type="scientific">Mycena maculata</name>
    <dbReference type="NCBI Taxonomy" id="230809"/>
    <lineage>
        <taxon>Eukaryota</taxon>
        <taxon>Fungi</taxon>
        <taxon>Dikarya</taxon>
        <taxon>Basidiomycota</taxon>
        <taxon>Agaricomycotina</taxon>
        <taxon>Agaricomycetes</taxon>
        <taxon>Agaricomycetidae</taxon>
        <taxon>Agaricales</taxon>
        <taxon>Marasmiineae</taxon>
        <taxon>Mycenaceae</taxon>
        <taxon>Mycena</taxon>
    </lineage>
</organism>
<keyword evidence="3" id="KW-1185">Reference proteome</keyword>
<proteinExistence type="predicted"/>
<dbReference type="EMBL" id="JARJLG010000062">
    <property type="protein sequence ID" value="KAJ7756053.1"/>
    <property type="molecule type" value="Genomic_DNA"/>
</dbReference>
<gene>
    <name evidence="2" type="ORF">DFH07DRAFT_773245</name>
</gene>
<evidence type="ECO:0000256" key="1">
    <source>
        <dbReference type="SAM" id="MobiDB-lite"/>
    </source>
</evidence>
<reference evidence="2" key="1">
    <citation type="submission" date="2023-03" db="EMBL/GenBank/DDBJ databases">
        <title>Massive genome expansion in bonnet fungi (Mycena s.s.) driven by repeated elements and novel gene families across ecological guilds.</title>
        <authorList>
            <consortium name="Lawrence Berkeley National Laboratory"/>
            <person name="Harder C.B."/>
            <person name="Miyauchi S."/>
            <person name="Viragh M."/>
            <person name="Kuo A."/>
            <person name="Thoen E."/>
            <person name="Andreopoulos B."/>
            <person name="Lu D."/>
            <person name="Skrede I."/>
            <person name="Drula E."/>
            <person name="Henrissat B."/>
            <person name="Morin E."/>
            <person name="Kohler A."/>
            <person name="Barry K."/>
            <person name="LaButti K."/>
            <person name="Morin E."/>
            <person name="Salamov A."/>
            <person name="Lipzen A."/>
            <person name="Mereny Z."/>
            <person name="Hegedus B."/>
            <person name="Baldrian P."/>
            <person name="Stursova M."/>
            <person name="Weitz H."/>
            <person name="Taylor A."/>
            <person name="Grigoriev I.V."/>
            <person name="Nagy L.G."/>
            <person name="Martin F."/>
            <person name="Kauserud H."/>
        </authorList>
    </citation>
    <scope>NUCLEOTIDE SEQUENCE</scope>
    <source>
        <strain evidence="2">CBHHK188m</strain>
    </source>
</reference>
<name>A0AAD7NDI5_9AGAR</name>
<comment type="caution">
    <text evidence="2">The sequence shown here is derived from an EMBL/GenBank/DDBJ whole genome shotgun (WGS) entry which is preliminary data.</text>
</comment>
<sequence length="508" mass="56142">MDDQTVVDYQRSSSELVVYSRTAEQVVTISWPTSKGNKIVPSGLRQFLRLRGLFWECFCAFGTDTNEPRSCQIVVSACTKIIWAFCHYDEPRCRFKLNLTKIYGTSLLTSSYGDLPTLHNGNIPDLETLLVAFTLHRFPFQEIAPHFEGYCGEHISLYPPGTNQLSGSLLPRRRSSHANSSNRNRHGSPYLRLQREIPTSNPRYVEIDDLPGRQVQTAPARLPGNAVAGPSRISPQSASYRAPFPLDLDGDEMKLMDRKERQGITEDAWGGLTEQCKKCKHILTCSALKEHVKFCLGEAVLAEYYSDIGHILSSYSSNVATVRCDSTKAYAADTLLSMPGRADLGPWHAGPMGACTGAHIFHQTRTRLGGPRGRRAACEEKISGYILPHSSASDGRVSLATVDSVQPHMGRPGTSSGYVSDEERELPSVIVCAARARHAERARNVPSARLQLREGAIGGVQPQKSGQIEASVRSIERLVIDEYKGKRAARSLKSRQKPTARNFVQSVL</sequence>
<feature type="region of interest" description="Disordered" evidence="1">
    <location>
        <begin position="166"/>
        <end position="195"/>
    </location>
</feature>
<dbReference type="AlphaFoldDB" id="A0AAD7NDI5"/>
<evidence type="ECO:0000313" key="2">
    <source>
        <dbReference type="EMBL" id="KAJ7756053.1"/>
    </source>
</evidence>
<evidence type="ECO:0000313" key="3">
    <source>
        <dbReference type="Proteomes" id="UP001215280"/>
    </source>
</evidence>